<accession>A0A8R1YXZ4</accession>
<name>A0A2A6CKV6_PRIPA</name>
<keyword evidence="2" id="KW-1185">Reference proteome</keyword>
<sequence>MACFFSSNRSVGCPRSAATDLTAVSCNHESVIRIAEHLTSLPSSINLFGCSAIEILFLRAYGEVPVNMVKKSSFGLRCLMRLQENPENQLICQHHFDFLLGKWPNKDQVKRSTQNRRAIVKCSLPHDSPRAVVKLAAMRKEEVVEWLARTGGLVHVGSPICSCLRASIQRVYDKTTIPSINKRSPPKRYQNKATYDMDFELDSMSFEAEGPEDYESASDLEDVAIPPVDESAEVRHEISSHFSSIATLLGSTNYTPKRDWKVLSEDAKRRKVSLVLTMVNLLCAFVAPGSESELSNALSEKLSPKERKESDNCANQVIAAIGERLLEAPNRRSRIETLALIVDLPFFSSTKVLTSIPTVTRYLIHKARFFNCGGVNFEETFLKVRYNHQAVDFFVSFLARSNVIPFRARRTRFSRDRRDIQGERSLPGYDESQPKTDTPFNVRPLARAMADSPSAVKKSRTGA</sequence>
<dbReference type="EnsemblMetazoa" id="PPA41176.1">
    <property type="protein sequence ID" value="PPA41176.1"/>
    <property type="gene ID" value="WBGene00279545"/>
</dbReference>
<proteinExistence type="predicted"/>
<reference evidence="2" key="1">
    <citation type="journal article" date="2008" name="Nat. Genet.">
        <title>The Pristionchus pacificus genome provides a unique perspective on nematode lifestyle and parasitism.</title>
        <authorList>
            <person name="Dieterich C."/>
            <person name="Clifton S.W."/>
            <person name="Schuster L.N."/>
            <person name="Chinwalla A."/>
            <person name="Delehaunty K."/>
            <person name="Dinkelacker I."/>
            <person name="Fulton L."/>
            <person name="Fulton R."/>
            <person name="Godfrey J."/>
            <person name="Minx P."/>
            <person name="Mitreva M."/>
            <person name="Roeseler W."/>
            <person name="Tian H."/>
            <person name="Witte H."/>
            <person name="Yang S.P."/>
            <person name="Wilson R.K."/>
            <person name="Sommer R.J."/>
        </authorList>
    </citation>
    <scope>NUCLEOTIDE SEQUENCE [LARGE SCALE GENOMIC DNA]</scope>
    <source>
        <strain evidence="2">PS312</strain>
    </source>
</reference>
<dbReference type="AlphaFoldDB" id="A0A2A6CKV6"/>
<dbReference type="Proteomes" id="UP000005239">
    <property type="component" value="Unassembled WGS sequence"/>
</dbReference>
<organism evidence="1 2">
    <name type="scientific">Pristionchus pacificus</name>
    <name type="common">Parasitic nematode worm</name>
    <dbReference type="NCBI Taxonomy" id="54126"/>
    <lineage>
        <taxon>Eukaryota</taxon>
        <taxon>Metazoa</taxon>
        <taxon>Ecdysozoa</taxon>
        <taxon>Nematoda</taxon>
        <taxon>Chromadorea</taxon>
        <taxon>Rhabditida</taxon>
        <taxon>Rhabditina</taxon>
        <taxon>Diplogasteromorpha</taxon>
        <taxon>Diplogasteroidea</taxon>
        <taxon>Neodiplogasteridae</taxon>
        <taxon>Pristionchus</taxon>
    </lineage>
</organism>
<accession>A0A2A6CKV6</accession>
<gene>
    <name evidence="1" type="primary">WBGene00279545</name>
</gene>
<protein>
    <submittedName>
        <fullName evidence="1">Uncharacterized protein</fullName>
    </submittedName>
</protein>
<evidence type="ECO:0000313" key="1">
    <source>
        <dbReference type="EnsemblMetazoa" id="PPA41176.1"/>
    </source>
</evidence>
<reference evidence="1" key="2">
    <citation type="submission" date="2022-06" db="UniProtKB">
        <authorList>
            <consortium name="EnsemblMetazoa"/>
        </authorList>
    </citation>
    <scope>IDENTIFICATION</scope>
    <source>
        <strain evidence="1">PS312</strain>
    </source>
</reference>
<evidence type="ECO:0000313" key="2">
    <source>
        <dbReference type="Proteomes" id="UP000005239"/>
    </source>
</evidence>